<organism evidence="2">
    <name type="scientific">Tanacetum cinerariifolium</name>
    <name type="common">Dalmatian daisy</name>
    <name type="synonym">Chrysanthemum cinerariifolium</name>
    <dbReference type="NCBI Taxonomy" id="118510"/>
    <lineage>
        <taxon>Eukaryota</taxon>
        <taxon>Viridiplantae</taxon>
        <taxon>Streptophyta</taxon>
        <taxon>Embryophyta</taxon>
        <taxon>Tracheophyta</taxon>
        <taxon>Spermatophyta</taxon>
        <taxon>Magnoliopsida</taxon>
        <taxon>eudicotyledons</taxon>
        <taxon>Gunneridae</taxon>
        <taxon>Pentapetalae</taxon>
        <taxon>asterids</taxon>
        <taxon>campanulids</taxon>
        <taxon>Asterales</taxon>
        <taxon>Asteraceae</taxon>
        <taxon>Asteroideae</taxon>
        <taxon>Anthemideae</taxon>
        <taxon>Anthemidinae</taxon>
        <taxon>Tanacetum</taxon>
    </lineage>
</organism>
<dbReference type="AlphaFoldDB" id="A0A6L2MFI2"/>
<name>A0A6L2MFI2_TANCI</name>
<reference evidence="2" key="1">
    <citation type="journal article" date="2019" name="Sci. Rep.">
        <title>Draft genome of Tanacetum cinerariifolium, the natural source of mosquito coil.</title>
        <authorList>
            <person name="Yamashiro T."/>
            <person name="Shiraishi A."/>
            <person name="Satake H."/>
            <person name="Nakayama K."/>
        </authorList>
    </citation>
    <scope>NUCLEOTIDE SEQUENCE</scope>
</reference>
<accession>A0A6L2MFI2</accession>
<feature type="region of interest" description="Disordered" evidence="1">
    <location>
        <begin position="296"/>
        <end position="357"/>
    </location>
</feature>
<feature type="compositionally biased region" description="Low complexity" evidence="1">
    <location>
        <begin position="311"/>
        <end position="328"/>
    </location>
</feature>
<evidence type="ECO:0000313" key="2">
    <source>
        <dbReference type="EMBL" id="GEU71234.1"/>
    </source>
</evidence>
<comment type="caution">
    <text evidence="2">The sequence shown here is derived from an EMBL/GenBank/DDBJ whole genome shotgun (WGS) entry which is preliminary data.</text>
</comment>
<evidence type="ECO:0000256" key="1">
    <source>
        <dbReference type="SAM" id="MobiDB-lite"/>
    </source>
</evidence>
<protein>
    <submittedName>
        <fullName evidence="2">Uncharacterized protein</fullName>
    </submittedName>
</protein>
<feature type="compositionally biased region" description="Basic and acidic residues" evidence="1">
    <location>
        <begin position="301"/>
        <end position="310"/>
    </location>
</feature>
<gene>
    <name evidence="2" type="ORF">Tci_043212</name>
</gene>
<feature type="compositionally biased region" description="Basic and acidic residues" evidence="1">
    <location>
        <begin position="337"/>
        <end position="350"/>
    </location>
</feature>
<feature type="region of interest" description="Disordered" evidence="1">
    <location>
        <begin position="387"/>
        <end position="434"/>
    </location>
</feature>
<dbReference type="EMBL" id="BKCJ010006270">
    <property type="protein sequence ID" value="GEU71234.1"/>
    <property type="molecule type" value="Genomic_DNA"/>
</dbReference>
<proteinExistence type="predicted"/>
<sequence>MGWSVISLRWCRLVKECDKAPIVIEKDNPKVKPAVVKEKSDDVTSKVSKGKELDVLKYKTIEKESNELDNPNESDKGPVASVAKAKANVVKAPIAKDNHIGFKMNYMEGQELNEITSSEKYCDDEKFFKLHQKYVEVFKNPIEFGYYEHSDGIDHENDDGDDDDDGGNARWLFGVSGERCGVSDERCGVSDERDVFLDTVSSCSVSKETEIQQMQKKARLLKKYTGLETQSFKDTMIDDMDFIEKYMLETILHAQETQRLLKERKLQMQKCKDTVVQALDANLAVMKADCIRNTNVSNSTRNEHNIKDNENNVSRNENNISENKSNKSGTSISISRNDTKADREDIKPTYDTDSLEQVDNDDCNVFAMEKEHLEQLEYRKLKKAQIQKEQDLNSKPSVIIPARLPNTANGSKPKPKNSYQQPRDWPPSMSSRVSNKAVNIAEPPRNSKPFLNYKNLACPTCKKCIYNANHEACILQYLSEVNSHATA</sequence>